<evidence type="ECO:0000313" key="1">
    <source>
        <dbReference type="EMBL" id="MXU83400.1"/>
    </source>
</evidence>
<sequence>MSTHVGSRQSHQFEGQSGLREAPAFALSTQSLLVGFEAARIFTLHRQGDPGHFEQKCVSSRCYFRGRLHVNNQGA</sequence>
<dbReference type="AlphaFoldDB" id="A0A6B0U3X8"/>
<reference evidence="1" key="1">
    <citation type="submission" date="2019-12" db="EMBL/GenBank/DDBJ databases">
        <title>An insight into the sialome of adult female Ixodes ricinus ticks feeding for 6 days.</title>
        <authorList>
            <person name="Perner J."/>
            <person name="Ribeiro J.M.C."/>
        </authorList>
    </citation>
    <scope>NUCLEOTIDE SEQUENCE</scope>
    <source>
        <strain evidence="1">Semi-engorged</strain>
        <tissue evidence="1">Salivary glands</tissue>
    </source>
</reference>
<proteinExistence type="predicted"/>
<organism evidence="1">
    <name type="scientific">Ixodes ricinus</name>
    <name type="common">Common tick</name>
    <name type="synonym">Acarus ricinus</name>
    <dbReference type="NCBI Taxonomy" id="34613"/>
    <lineage>
        <taxon>Eukaryota</taxon>
        <taxon>Metazoa</taxon>
        <taxon>Ecdysozoa</taxon>
        <taxon>Arthropoda</taxon>
        <taxon>Chelicerata</taxon>
        <taxon>Arachnida</taxon>
        <taxon>Acari</taxon>
        <taxon>Parasitiformes</taxon>
        <taxon>Ixodida</taxon>
        <taxon>Ixodoidea</taxon>
        <taxon>Ixodidae</taxon>
        <taxon>Ixodinae</taxon>
        <taxon>Ixodes</taxon>
    </lineage>
</organism>
<name>A0A6B0U3X8_IXORI</name>
<protein>
    <submittedName>
        <fullName evidence="1">Uncharacterized protein</fullName>
    </submittedName>
</protein>
<accession>A0A6B0U3X8</accession>
<dbReference type="EMBL" id="GIFC01001317">
    <property type="protein sequence ID" value="MXU83400.1"/>
    <property type="molecule type" value="Transcribed_RNA"/>
</dbReference>